<organism evidence="2 3">
    <name type="scientific">Rhodoplanes elegans</name>
    <dbReference type="NCBI Taxonomy" id="29408"/>
    <lineage>
        <taxon>Bacteria</taxon>
        <taxon>Pseudomonadati</taxon>
        <taxon>Pseudomonadota</taxon>
        <taxon>Alphaproteobacteria</taxon>
        <taxon>Hyphomicrobiales</taxon>
        <taxon>Nitrobacteraceae</taxon>
        <taxon>Rhodoplanes</taxon>
    </lineage>
</organism>
<dbReference type="Proteomes" id="UP000248863">
    <property type="component" value="Unassembled WGS sequence"/>
</dbReference>
<evidence type="ECO:0000313" key="2">
    <source>
        <dbReference type="EMBL" id="RAI39996.1"/>
    </source>
</evidence>
<evidence type="ECO:0000313" key="3">
    <source>
        <dbReference type="Proteomes" id="UP000248863"/>
    </source>
</evidence>
<keyword evidence="3" id="KW-1185">Reference proteome</keyword>
<comment type="caution">
    <text evidence="2">The sequence shown here is derived from an EMBL/GenBank/DDBJ whole genome shotgun (WGS) entry which is preliminary data.</text>
</comment>
<sequence>MQNDVNVRALLVRTGGISMLGSRLDTTSPDADDGAMVARVTLAVGRLRVSTETRAPDAVAPQLPLGRSPSADLDPDLGVRLPRFP</sequence>
<protein>
    <submittedName>
        <fullName evidence="2">Uncharacterized protein</fullName>
    </submittedName>
</protein>
<evidence type="ECO:0000256" key="1">
    <source>
        <dbReference type="SAM" id="MobiDB-lite"/>
    </source>
</evidence>
<reference evidence="2 3" key="1">
    <citation type="submission" date="2017-07" db="EMBL/GenBank/DDBJ databases">
        <title>Draft Genome Sequences of Select Purple Nonsulfur Bacteria.</title>
        <authorList>
            <person name="Lasarre B."/>
            <person name="Mckinlay J.B."/>
        </authorList>
    </citation>
    <scope>NUCLEOTIDE SEQUENCE [LARGE SCALE GENOMIC DNA]</scope>
    <source>
        <strain evidence="2 3">DSM 11907</strain>
    </source>
</reference>
<feature type="region of interest" description="Disordered" evidence="1">
    <location>
        <begin position="51"/>
        <end position="85"/>
    </location>
</feature>
<name>A0A327KQ33_9BRAD</name>
<accession>A0A327KQ33</accession>
<proteinExistence type="predicted"/>
<gene>
    <name evidence="2" type="ORF">CH338_07650</name>
</gene>
<dbReference type="RefSeq" id="WP_170145762.1">
    <property type="nucleotide sequence ID" value="NZ_NHSK01000067.1"/>
</dbReference>
<dbReference type="AlphaFoldDB" id="A0A327KQ33"/>
<dbReference type="EMBL" id="NPEU01000054">
    <property type="protein sequence ID" value="RAI39996.1"/>
    <property type="molecule type" value="Genomic_DNA"/>
</dbReference>